<reference evidence="7" key="1">
    <citation type="journal article" date="2020" name="Stud. Mycol.">
        <title>101 Dothideomycetes genomes: a test case for predicting lifestyles and emergence of pathogens.</title>
        <authorList>
            <person name="Haridas S."/>
            <person name="Albert R."/>
            <person name="Binder M."/>
            <person name="Bloem J."/>
            <person name="Labutti K."/>
            <person name="Salamov A."/>
            <person name="Andreopoulos B."/>
            <person name="Baker S."/>
            <person name="Barry K."/>
            <person name="Bills G."/>
            <person name="Bluhm B."/>
            <person name="Cannon C."/>
            <person name="Castanera R."/>
            <person name="Culley D."/>
            <person name="Daum C."/>
            <person name="Ezra D."/>
            <person name="Gonzalez J."/>
            <person name="Henrissat B."/>
            <person name="Kuo A."/>
            <person name="Liang C."/>
            <person name="Lipzen A."/>
            <person name="Lutzoni F."/>
            <person name="Magnuson J."/>
            <person name="Mondo S."/>
            <person name="Nolan M."/>
            <person name="Ohm R."/>
            <person name="Pangilinan J."/>
            <person name="Park H.-J."/>
            <person name="Ramirez L."/>
            <person name="Alfaro M."/>
            <person name="Sun H."/>
            <person name="Tritt A."/>
            <person name="Yoshinaga Y."/>
            <person name="Zwiers L.-H."/>
            <person name="Turgeon B."/>
            <person name="Goodwin S."/>
            <person name="Spatafora J."/>
            <person name="Crous P."/>
            <person name="Grigoriev I."/>
        </authorList>
    </citation>
    <scope>NUCLEOTIDE SEQUENCE</scope>
    <source>
        <strain evidence="7">ATCC 16933</strain>
    </source>
</reference>
<keyword evidence="4" id="KW-0677">Repeat</keyword>
<dbReference type="GO" id="GO:0010970">
    <property type="term" value="P:transport along microtubule"/>
    <property type="evidence" value="ECO:0007669"/>
    <property type="project" value="TreeGrafter"/>
</dbReference>
<keyword evidence="2" id="KW-0963">Cytoplasm</keyword>
<feature type="region of interest" description="Disordered" evidence="6">
    <location>
        <begin position="137"/>
        <end position="199"/>
    </location>
</feature>
<dbReference type="Pfam" id="PF00400">
    <property type="entry name" value="WD40"/>
    <property type="match status" value="2"/>
</dbReference>
<keyword evidence="3 5" id="KW-0853">WD repeat</keyword>
<dbReference type="OrthoDB" id="366230at2759"/>
<evidence type="ECO:0000256" key="2">
    <source>
        <dbReference type="ARBA" id="ARBA00022490"/>
    </source>
</evidence>
<sequence length="700" mass="75909">MDSIQQRRDEIAAKKAKLAELKRQREMRQKEISANRQSVGDSSELVAPTPSRADNRRDLDSFISSLVGESRPSSTGPGTASPAGARGSRPTSVVSAGQLSGGDSYAPSSPPGATQTPATAAAAPQNLAIAPLMTVYEYPGTPKPEVTTYSKAVQTTDAWSPPRQRAVDSDSEEERLASPTRTPRASKRLSRRERERDEELRENIRKEIEEELKAVQEPSADGAASMGAARENFPARSLTNEELNAVTSSEDFLDFVERSSKVIERALDEEYDILADYALGGQNGIDDDDDRYGAAKGRRVKEIAQFWDGRWSKKRMISDLGFSPKFPELVLASYTKNPTAPHEPDGLVQVWNLHMHDRPEYVFHAQSDILTAKFSPFHPNLIVGGAYSGQVLLWDTRAKSAPVQKTPLTGSGHTHPVYSIDIVGTQNANNIISCSTDGVVCGWSVDMLAQPQEYLELVSPAPAKTEDMAPTCIAFPQADPTYFLAGSEEGPIYPCHRYDRAGAKAGVDTRVSYRSHAAPVMSLDFHPARGPIDLGDLVLSASLDWSVKLWKVRAPAASSTTSVVGAAQVALPLADFVREDLVYDARWSPVKPGVFALVDGAGTLEVWDINVDVEVPVAKATPSDKRGASFMPRSLNKVGWEPHEGKKLAVGGLDGTVSVFEVGADLGGLDNVRAEEWAAVKKYVSKLDTSEVRINGVARQ</sequence>
<dbReference type="InterPro" id="IPR001680">
    <property type="entry name" value="WD40_rpt"/>
</dbReference>
<dbReference type="SUPFAM" id="SSF50978">
    <property type="entry name" value="WD40 repeat-like"/>
    <property type="match status" value="1"/>
</dbReference>
<feature type="repeat" description="WD" evidence="5">
    <location>
        <begin position="513"/>
        <end position="560"/>
    </location>
</feature>
<dbReference type="InterPro" id="IPR050687">
    <property type="entry name" value="Dynein_IC"/>
</dbReference>
<dbReference type="PROSITE" id="PS50294">
    <property type="entry name" value="WD_REPEATS_REGION"/>
    <property type="match status" value="1"/>
</dbReference>
<keyword evidence="8" id="KW-1185">Reference proteome</keyword>
<protein>
    <submittedName>
        <fullName evidence="7">WD domain-containing protein</fullName>
    </submittedName>
</protein>
<dbReference type="PANTHER" id="PTHR12442">
    <property type="entry name" value="DYNEIN INTERMEDIATE CHAIN"/>
    <property type="match status" value="1"/>
</dbReference>
<dbReference type="GO" id="GO:0005737">
    <property type="term" value="C:cytoplasm"/>
    <property type="evidence" value="ECO:0007669"/>
    <property type="project" value="UniProtKB-SubCell"/>
</dbReference>
<dbReference type="Gene3D" id="2.130.10.10">
    <property type="entry name" value="YVTN repeat-like/Quinoprotein amine dehydrogenase"/>
    <property type="match status" value="2"/>
</dbReference>
<accession>A0A6A6P746</accession>
<evidence type="ECO:0000256" key="1">
    <source>
        <dbReference type="ARBA" id="ARBA00004496"/>
    </source>
</evidence>
<feature type="compositionally biased region" description="Polar residues" evidence="6">
    <location>
        <begin position="89"/>
        <end position="98"/>
    </location>
</feature>
<evidence type="ECO:0000256" key="6">
    <source>
        <dbReference type="SAM" id="MobiDB-lite"/>
    </source>
</evidence>
<dbReference type="GO" id="GO:0045503">
    <property type="term" value="F:dynein light chain binding"/>
    <property type="evidence" value="ECO:0007669"/>
    <property type="project" value="TreeGrafter"/>
</dbReference>
<dbReference type="InterPro" id="IPR036322">
    <property type="entry name" value="WD40_repeat_dom_sf"/>
</dbReference>
<dbReference type="PANTHER" id="PTHR12442:SF22">
    <property type="entry name" value="CYTOPLASMIC DYNEIN 1 INTERMEDIATE CHAIN-RELATED"/>
    <property type="match status" value="1"/>
</dbReference>
<dbReference type="Proteomes" id="UP000799766">
    <property type="component" value="Unassembled WGS sequence"/>
</dbReference>
<dbReference type="SMART" id="SM00320">
    <property type="entry name" value="WD40"/>
    <property type="match status" value="5"/>
</dbReference>
<evidence type="ECO:0000256" key="4">
    <source>
        <dbReference type="ARBA" id="ARBA00022737"/>
    </source>
</evidence>
<organism evidence="7 8">
    <name type="scientific">Lineolata rhizophorae</name>
    <dbReference type="NCBI Taxonomy" id="578093"/>
    <lineage>
        <taxon>Eukaryota</taxon>
        <taxon>Fungi</taxon>
        <taxon>Dikarya</taxon>
        <taxon>Ascomycota</taxon>
        <taxon>Pezizomycotina</taxon>
        <taxon>Dothideomycetes</taxon>
        <taxon>Dothideomycetes incertae sedis</taxon>
        <taxon>Lineolatales</taxon>
        <taxon>Lineolataceae</taxon>
        <taxon>Lineolata</taxon>
    </lineage>
</organism>
<dbReference type="InterPro" id="IPR015943">
    <property type="entry name" value="WD40/YVTN_repeat-like_dom_sf"/>
</dbReference>
<dbReference type="GO" id="GO:0005868">
    <property type="term" value="C:cytoplasmic dynein complex"/>
    <property type="evidence" value="ECO:0007669"/>
    <property type="project" value="TreeGrafter"/>
</dbReference>
<dbReference type="GO" id="GO:0045504">
    <property type="term" value="F:dynein heavy chain binding"/>
    <property type="evidence" value="ECO:0007669"/>
    <property type="project" value="TreeGrafter"/>
</dbReference>
<gene>
    <name evidence="7" type="ORF">BDY21DRAFT_280862</name>
</gene>
<proteinExistence type="predicted"/>
<feature type="compositionally biased region" description="Basic and acidic residues" evidence="6">
    <location>
        <begin position="21"/>
        <end position="33"/>
    </location>
</feature>
<feature type="region of interest" description="Disordered" evidence="6">
    <location>
        <begin position="21"/>
        <end position="121"/>
    </location>
</feature>
<evidence type="ECO:0000313" key="7">
    <source>
        <dbReference type="EMBL" id="KAF2459699.1"/>
    </source>
</evidence>
<dbReference type="AlphaFoldDB" id="A0A6A6P746"/>
<comment type="subcellular location">
    <subcellularLocation>
        <location evidence="1">Cytoplasm</location>
    </subcellularLocation>
</comment>
<dbReference type="PROSITE" id="PS50082">
    <property type="entry name" value="WD_REPEATS_2"/>
    <property type="match status" value="1"/>
</dbReference>
<feature type="compositionally biased region" description="Polar residues" evidence="6">
    <location>
        <begin position="147"/>
        <end position="158"/>
    </location>
</feature>
<evidence type="ECO:0000256" key="3">
    <source>
        <dbReference type="ARBA" id="ARBA00022574"/>
    </source>
</evidence>
<name>A0A6A6P746_9PEZI</name>
<evidence type="ECO:0000313" key="8">
    <source>
        <dbReference type="Proteomes" id="UP000799766"/>
    </source>
</evidence>
<evidence type="ECO:0000256" key="5">
    <source>
        <dbReference type="PROSITE-ProRule" id="PRU00221"/>
    </source>
</evidence>
<dbReference type="EMBL" id="MU001674">
    <property type="protein sequence ID" value="KAF2459699.1"/>
    <property type="molecule type" value="Genomic_DNA"/>
</dbReference>
<dbReference type="FunFam" id="2.130.10.10:FF:000414">
    <property type="entry name" value="Cytoplasmic dynein intermediate chain"/>
    <property type="match status" value="1"/>
</dbReference>
<feature type="compositionally biased region" description="Low complexity" evidence="6">
    <location>
        <begin position="111"/>
        <end position="121"/>
    </location>
</feature>